<evidence type="ECO:0000256" key="2">
    <source>
        <dbReference type="ARBA" id="ARBA00001946"/>
    </source>
</evidence>
<comment type="caution">
    <text evidence="14">The sequence shown here is derived from an EMBL/GenBank/DDBJ whole genome shotgun (WGS) entry which is preliminary data.</text>
</comment>
<dbReference type="CDD" id="cd00739">
    <property type="entry name" value="DHPS"/>
    <property type="match status" value="1"/>
</dbReference>
<comment type="similarity">
    <text evidence="4 12">Belongs to the DHPS family.</text>
</comment>
<evidence type="ECO:0000256" key="1">
    <source>
        <dbReference type="ARBA" id="ARBA00000012"/>
    </source>
</evidence>
<reference evidence="15" key="2">
    <citation type="submission" date="2015-01" db="EMBL/GenBank/DDBJ databases">
        <title>Draft genome sequence of potential hydrocarbon metabolising strain of Rhodococcus rhodochrous.</title>
        <authorList>
            <person name="Aggarwal R.K."/>
            <person name="Dawar C."/>
        </authorList>
    </citation>
    <scope>NUCLEOTIDE SEQUENCE [LARGE SCALE GENOMIC DNA]</scope>
    <source>
        <strain evidence="15">KG-21</strain>
    </source>
</reference>
<dbReference type="NCBIfam" id="TIGR01496">
    <property type="entry name" value="DHPS"/>
    <property type="match status" value="1"/>
</dbReference>
<comment type="pathway">
    <text evidence="3 12">Cofactor biosynthesis; tetrahydrofolate biosynthesis; 7,8-dihydrofolate from 2-amino-4-hydroxy-6-hydroxymethyl-7,8-dihydropteridine diphosphate and 4-aminobenzoate: step 1/2.</text>
</comment>
<dbReference type="SUPFAM" id="SSF51717">
    <property type="entry name" value="Dihydropteroate synthetase-like"/>
    <property type="match status" value="1"/>
</dbReference>
<evidence type="ECO:0000256" key="6">
    <source>
        <dbReference type="ARBA" id="ARBA00016919"/>
    </source>
</evidence>
<evidence type="ECO:0000256" key="3">
    <source>
        <dbReference type="ARBA" id="ARBA00004763"/>
    </source>
</evidence>
<reference evidence="14 15" key="1">
    <citation type="journal article" date="2015" name="Genome Announc.">
        <title>Draft Genome Sequence of Rhodococcus rhodochrous Strain KG-21, a Soil Isolate from Oil Fields of Krishna-Godavari Basin, India.</title>
        <authorList>
            <person name="Dawar C."/>
            <person name="Aggarwal R.K."/>
        </authorList>
    </citation>
    <scope>NUCLEOTIDE SEQUENCE [LARGE SCALE GENOMIC DNA]</scope>
    <source>
        <strain evidence="14 15">KG-21</strain>
    </source>
</reference>
<evidence type="ECO:0000256" key="8">
    <source>
        <dbReference type="ARBA" id="ARBA00022723"/>
    </source>
</evidence>
<organism evidence="14 15">
    <name type="scientific">Rhodococcus rhodochrous KG-21</name>
    <dbReference type="NCBI Taxonomy" id="1441923"/>
    <lineage>
        <taxon>Bacteria</taxon>
        <taxon>Bacillati</taxon>
        <taxon>Actinomycetota</taxon>
        <taxon>Actinomycetes</taxon>
        <taxon>Mycobacteriales</taxon>
        <taxon>Nocardiaceae</taxon>
        <taxon>Rhodococcus</taxon>
    </lineage>
</organism>
<gene>
    <name evidence="14" type="ORF">Z051_03925</name>
</gene>
<keyword evidence="7 12" id="KW-0808">Transferase</keyword>
<dbReference type="Gene3D" id="3.20.20.20">
    <property type="entry name" value="Dihydropteroate synthase-like"/>
    <property type="match status" value="1"/>
</dbReference>
<proteinExistence type="inferred from homology"/>
<dbReference type="InterPro" id="IPR011005">
    <property type="entry name" value="Dihydropteroate_synth-like_sf"/>
</dbReference>
<name>A0A0M8PR66_RHORH</name>
<evidence type="ECO:0000256" key="4">
    <source>
        <dbReference type="ARBA" id="ARBA00009503"/>
    </source>
</evidence>
<evidence type="ECO:0000259" key="13">
    <source>
        <dbReference type="PROSITE" id="PS50972"/>
    </source>
</evidence>
<dbReference type="Proteomes" id="UP000037712">
    <property type="component" value="Unassembled WGS sequence"/>
</dbReference>
<keyword evidence="10 12" id="KW-0289">Folate biosynthesis</keyword>
<evidence type="ECO:0000256" key="12">
    <source>
        <dbReference type="RuleBase" id="RU361205"/>
    </source>
</evidence>
<dbReference type="PROSITE" id="PS00792">
    <property type="entry name" value="DHPS_1"/>
    <property type="match status" value="1"/>
</dbReference>
<dbReference type="FunFam" id="3.20.20.20:FF:000006">
    <property type="entry name" value="Dihydropteroate synthase"/>
    <property type="match status" value="1"/>
</dbReference>
<dbReference type="InterPro" id="IPR006390">
    <property type="entry name" value="DHP_synth_dom"/>
</dbReference>
<dbReference type="PATRIC" id="fig|1441923.3.peg.884"/>
<dbReference type="GO" id="GO:0046872">
    <property type="term" value="F:metal ion binding"/>
    <property type="evidence" value="ECO:0007669"/>
    <property type="project" value="UniProtKB-KW"/>
</dbReference>
<evidence type="ECO:0000256" key="7">
    <source>
        <dbReference type="ARBA" id="ARBA00022679"/>
    </source>
</evidence>
<evidence type="ECO:0000256" key="9">
    <source>
        <dbReference type="ARBA" id="ARBA00022842"/>
    </source>
</evidence>
<dbReference type="PANTHER" id="PTHR20941:SF1">
    <property type="entry name" value="FOLIC ACID SYNTHESIS PROTEIN FOL1"/>
    <property type="match status" value="1"/>
</dbReference>
<dbReference type="EC" id="2.5.1.15" evidence="5 12"/>
<evidence type="ECO:0000313" key="15">
    <source>
        <dbReference type="Proteomes" id="UP000037712"/>
    </source>
</evidence>
<sequence length="285" mass="29252">MSTLPNPGRPVVMGVLNVTRDSFSDGGRYLDRDAAIAHGLELRDLGVDIVDVGGESTRPGAARVDPEVEAGRVAPVVAALSAAGIPTSVDTMRASVAEAAIEAGVTIVNDVSGGRADSRMAAVVAAAGVPWILMHWRPAGGFVHAGGSTHYDDVVREVRGELMVQVDAAIAAGVDPANIILDPGLGFVKDADHNWELLHRLPELTELGYPVLIGASRKRFLGSLLAAPDGTIRPPGGREVATAVVSALAAEHGAWGVRVHDVRASLDAVAVVGAWQRGSAAGGSA</sequence>
<dbReference type="GO" id="GO:0005829">
    <property type="term" value="C:cytosol"/>
    <property type="evidence" value="ECO:0007669"/>
    <property type="project" value="TreeGrafter"/>
</dbReference>
<keyword evidence="9 12" id="KW-0460">Magnesium</keyword>
<keyword evidence="8 12" id="KW-0479">Metal-binding</keyword>
<dbReference type="PROSITE" id="PS00793">
    <property type="entry name" value="DHPS_2"/>
    <property type="match status" value="1"/>
</dbReference>
<protein>
    <recommendedName>
        <fullName evidence="6 12">Dihydropteroate synthase</fullName>
        <shortName evidence="12">DHPS</shortName>
        <ecNumber evidence="5 12">2.5.1.15</ecNumber>
    </recommendedName>
    <alternativeName>
        <fullName evidence="11 12">Dihydropteroate pyrophosphorylase</fullName>
    </alternativeName>
</protein>
<evidence type="ECO:0000256" key="5">
    <source>
        <dbReference type="ARBA" id="ARBA00012458"/>
    </source>
</evidence>
<dbReference type="UniPathway" id="UPA00077">
    <property type="reaction ID" value="UER00156"/>
</dbReference>
<comment type="catalytic activity">
    <reaction evidence="1">
        <text>(7,8-dihydropterin-6-yl)methyl diphosphate + 4-aminobenzoate = 7,8-dihydropteroate + diphosphate</text>
        <dbReference type="Rhea" id="RHEA:19949"/>
        <dbReference type="ChEBI" id="CHEBI:17836"/>
        <dbReference type="ChEBI" id="CHEBI:17839"/>
        <dbReference type="ChEBI" id="CHEBI:33019"/>
        <dbReference type="ChEBI" id="CHEBI:72950"/>
        <dbReference type="EC" id="2.5.1.15"/>
    </reaction>
</comment>
<comment type="function">
    <text evidence="12">Catalyzes the condensation of para-aminobenzoate (pABA) with 6-hydroxymethyl-7,8-dihydropterin diphosphate (DHPt-PP) to form 7,8-dihydropteroate (H2Pte), the immediate precursor of folate derivatives.</text>
</comment>
<dbReference type="PANTHER" id="PTHR20941">
    <property type="entry name" value="FOLATE SYNTHESIS PROTEINS"/>
    <property type="match status" value="1"/>
</dbReference>
<dbReference type="GO" id="GO:0046656">
    <property type="term" value="P:folic acid biosynthetic process"/>
    <property type="evidence" value="ECO:0007669"/>
    <property type="project" value="UniProtKB-KW"/>
</dbReference>
<dbReference type="EMBL" id="AZYO01000005">
    <property type="protein sequence ID" value="KOS57429.1"/>
    <property type="molecule type" value="Genomic_DNA"/>
</dbReference>
<accession>A0A0M8PR66</accession>
<dbReference type="AlphaFoldDB" id="A0A0M8PR66"/>
<dbReference type="GO" id="GO:0046654">
    <property type="term" value="P:tetrahydrofolate biosynthetic process"/>
    <property type="evidence" value="ECO:0007669"/>
    <property type="project" value="UniProtKB-UniPathway"/>
</dbReference>
<dbReference type="Pfam" id="PF00809">
    <property type="entry name" value="Pterin_bind"/>
    <property type="match status" value="1"/>
</dbReference>
<feature type="domain" description="Pterin-binding" evidence="13">
    <location>
        <begin position="10"/>
        <end position="270"/>
    </location>
</feature>
<evidence type="ECO:0000313" key="14">
    <source>
        <dbReference type="EMBL" id="KOS57429.1"/>
    </source>
</evidence>
<dbReference type="InterPro" id="IPR000489">
    <property type="entry name" value="Pterin-binding_dom"/>
</dbReference>
<dbReference type="InterPro" id="IPR045031">
    <property type="entry name" value="DHP_synth-like"/>
</dbReference>
<evidence type="ECO:0000256" key="11">
    <source>
        <dbReference type="ARBA" id="ARBA00030193"/>
    </source>
</evidence>
<evidence type="ECO:0000256" key="10">
    <source>
        <dbReference type="ARBA" id="ARBA00022909"/>
    </source>
</evidence>
<dbReference type="PROSITE" id="PS50972">
    <property type="entry name" value="PTERIN_BINDING"/>
    <property type="match status" value="1"/>
</dbReference>
<comment type="cofactor">
    <cofactor evidence="2 12">
        <name>Mg(2+)</name>
        <dbReference type="ChEBI" id="CHEBI:18420"/>
    </cofactor>
</comment>
<dbReference type="GO" id="GO:0004156">
    <property type="term" value="F:dihydropteroate synthase activity"/>
    <property type="evidence" value="ECO:0007669"/>
    <property type="project" value="UniProtKB-EC"/>
</dbReference>